<keyword evidence="4" id="KW-1185">Reference proteome</keyword>
<feature type="transmembrane region" description="Helical" evidence="2">
    <location>
        <begin position="60"/>
        <end position="85"/>
    </location>
</feature>
<dbReference type="Proteomes" id="UP000828251">
    <property type="component" value="Unassembled WGS sequence"/>
</dbReference>
<keyword evidence="2" id="KW-0472">Membrane</keyword>
<gene>
    <name evidence="3" type="ORF">J1N35_000536</name>
</gene>
<keyword evidence="2" id="KW-1133">Transmembrane helix</keyword>
<organism evidence="3 4">
    <name type="scientific">Gossypium stocksii</name>
    <dbReference type="NCBI Taxonomy" id="47602"/>
    <lineage>
        <taxon>Eukaryota</taxon>
        <taxon>Viridiplantae</taxon>
        <taxon>Streptophyta</taxon>
        <taxon>Embryophyta</taxon>
        <taxon>Tracheophyta</taxon>
        <taxon>Spermatophyta</taxon>
        <taxon>Magnoliopsida</taxon>
        <taxon>eudicotyledons</taxon>
        <taxon>Gunneridae</taxon>
        <taxon>Pentapetalae</taxon>
        <taxon>rosids</taxon>
        <taxon>malvids</taxon>
        <taxon>Malvales</taxon>
        <taxon>Malvaceae</taxon>
        <taxon>Malvoideae</taxon>
        <taxon>Gossypium</taxon>
    </lineage>
</organism>
<feature type="region of interest" description="Disordered" evidence="1">
    <location>
        <begin position="91"/>
        <end position="117"/>
    </location>
</feature>
<evidence type="ECO:0000313" key="4">
    <source>
        <dbReference type="Proteomes" id="UP000828251"/>
    </source>
</evidence>
<comment type="caution">
    <text evidence="3">The sequence shown here is derived from an EMBL/GenBank/DDBJ whole genome shotgun (WGS) entry which is preliminary data.</text>
</comment>
<evidence type="ECO:0000256" key="2">
    <source>
        <dbReference type="SAM" id="Phobius"/>
    </source>
</evidence>
<reference evidence="3 4" key="1">
    <citation type="journal article" date="2021" name="Plant Biotechnol. J.">
        <title>Multi-omics assisted identification of the key and species-specific regulatory components of drought-tolerant mechanisms in Gossypium stocksii.</title>
        <authorList>
            <person name="Yu D."/>
            <person name="Ke L."/>
            <person name="Zhang D."/>
            <person name="Wu Y."/>
            <person name="Sun Y."/>
            <person name="Mei J."/>
            <person name="Sun J."/>
            <person name="Sun Y."/>
        </authorList>
    </citation>
    <scope>NUCLEOTIDE SEQUENCE [LARGE SCALE GENOMIC DNA]</scope>
    <source>
        <strain evidence="4">cv. E1</strain>
        <tissue evidence="3">Leaf</tissue>
    </source>
</reference>
<feature type="transmembrane region" description="Helical" evidence="2">
    <location>
        <begin position="20"/>
        <end position="48"/>
    </location>
</feature>
<sequence>MLGSGVCYFFYWLSLMLEWSFYYSCVVALLSKALVAVVIAVTFLFIGFIESYNFKQIAKFSGSLILDGGGLCGLCCCFSLVPFVVMGAQDVHDGESDDDDDDDGDDGESNNSSGDML</sequence>
<name>A0A9D3WIK5_9ROSI</name>
<proteinExistence type="predicted"/>
<protein>
    <submittedName>
        <fullName evidence="3">Uncharacterized protein</fullName>
    </submittedName>
</protein>
<accession>A0A9D3WIK5</accession>
<evidence type="ECO:0000313" key="3">
    <source>
        <dbReference type="EMBL" id="KAH1129158.1"/>
    </source>
</evidence>
<dbReference type="EMBL" id="JAIQCV010000001">
    <property type="protein sequence ID" value="KAH1129158.1"/>
    <property type="molecule type" value="Genomic_DNA"/>
</dbReference>
<keyword evidence="2" id="KW-0812">Transmembrane</keyword>
<evidence type="ECO:0000256" key="1">
    <source>
        <dbReference type="SAM" id="MobiDB-lite"/>
    </source>
</evidence>
<feature type="compositionally biased region" description="Acidic residues" evidence="1">
    <location>
        <begin position="95"/>
        <end position="108"/>
    </location>
</feature>
<dbReference type="AlphaFoldDB" id="A0A9D3WIK5"/>